<evidence type="ECO:0000259" key="3">
    <source>
        <dbReference type="PROSITE" id="PS51910"/>
    </source>
</evidence>
<reference evidence="4 5" key="1">
    <citation type="submission" date="2018-06" db="EMBL/GenBank/DDBJ databases">
        <title>Genomic Encyclopedia of Archaeal and Bacterial Type Strains, Phase II (KMG-II): from individual species to whole genera.</title>
        <authorList>
            <person name="Goeker M."/>
        </authorList>
    </citation>
    <scope>NUCLEOTIDE SEQUENCE [LARGE SCALE GENOMIC DNA]</scope>
    <source>
        <strain evidence="4 5">KACC 16626</strain>
    </source>
</reference>
<dbReference type="InterPro" id="IPR001223">
    <property type="entry name" value="Glyco_hydro18_cat"/>
</dbReference>
<evidence type="ECO:0000313" key="4">
    <source>
        <dbReference type="EMBL" id="PYF05250.1"/>
    </source>
</evidence>
<evidence type="ECO:0000256" key="1">
    <source>
        <dbReference type="ARBA" id="ARBA00023295"/>
    </source>
</evidence>
<dbReference type="CDD" id="cd00118">
    <property type="entry name" value="LysM"/>
    <property type="match status" value="2"/>
</dbReference>
<dbReference type="SUPFAM" id="SSF47090">
    <property type="entry name" value="PGBD-like"/>
    <property type="match status" value="2"/>
</dbReference>
<keyword evidence="1" id="KW-0378">Hydrolase</keyword>
<dbReference type="InterPro" id="IPR036366">
    <property type="entry name" value="PGBDSf"/>
</dbReference>
<dbReference type="PROSITE" id="PS51910">
    <property type="entry name" value="GH18_2"/>
    <property type="match status" value="1"/>
</dbReference>
<dbReference type="PROSITE" id="PS51782">
    <property type="entry name" value="LYSM"/>
    <property type="match status" value="2"/>
</dbReference>
<feature type="non-terminal residue" evidence="4">
    <location>
        <position position="802"/>
    </location>
</feature>
<dbReference type="InterPro" id="IPR017853">
    <property type="entry name" value="GH"/>
</dbReference>
<feature type="domain" description="GH18" evidence="3">
    <location>
        <begin position="91"/>
        <end position="415"/>
    </location>
</feature>
<dbReference type="GO" id="GO:0016798">
    <property type="term" value="F:hydrolase activity, acting on glycosyl bonds"/>
    <property type="evidence" value="ECO:0007669"/>
    <property type="project" value="UniProtKB-KW"/>
</dbReference>
<feature type="domain" description="LysM" evidence="2">
    <location>
        <begin position="439"/>
        <end position="482"/>
    </location>
</feature>
<dbReference type="Pfam" id="PF01471">
    <property type="entry name" value="PG_binding_1"/>
    <property type="match status" value="2"/>
</dbReference>
<dbReference type="PANTHER" id="PTHR46066">
    <property type="entry name" value="CHITINASE DOMAIN-CONTAINING PROTEIN 1 FAMILY MEMBER"/>
    <property type="match status" value="1"/>
</dbReference>
<dbReference type="SMART" id="SM00257">
    <property type="entry name" value="LysM"/>
    <property type="match status" value="2"/>
</dbReference>
<comment type="caution">
    <text evidence="4">The sequence shown here is derived from an EMBL/GenBank/DDBJ whole genome shotgun (WGS) entry which is preliminary data.</text>
</comment>
<dbReference type="GO" id="GO:0005975">
    <property type="term" value="P:carbohydrate metabolic process"/>
    <property type="evidence" value="ECO:0007669"/>
    <property type="project" value="InterPro"/>
</dbReference>
<dbReference type="Gene3D" id="3.10.350.10">
    <property type="entry name" value="LysM domain"/>
    <property type="match status" value="2"/>
</dbReference>
<dbReference type="EMBL" id="QJTJ01000018">
    <property type="protein sequence ID" value="PYF05250.1"/>
    <property type="molecule type" value="Genomic_DNA"/>
</dbReference>
<dbReference type="InterPro" id="IPR002477">
    <property type="entry name" value="Peptidoglycan-bd-like"/>
</dbReference>
<gene>
    <name evidence="4" type="ORF">BJ095_11868</name>
</gene>
<feature type="domain" description="LysM" evidence="2">
    <location>
        <begin position="503"/>
        <end position="546"/>
    </location>
</feature>
<dbReference type="SUPFAM" id="SSF54106">
    <property type="entry name" value="LysM domain"/>
    <property type="match status" value="2"/>
</dbReference>
<dbReference type="Gene3D" id="1.10.101.10">
    <property type="entry name" value="PGBD-like superfamily/PGBD"/>
    <property type="match status" value="2"/>
</dbReference>
<keyword evidence="1" id="KW-0326">Glycosidase</keyword>
<dbReference type="AlphaFoldDB" id="A0A318TN03"/>
<sequence length="802" mass="86068">MMYNFDSVELKNENGELQIVLHMKVPKNSANTEFGAEFNFNKDDSLRHNAVNFVKKKFPKLKVASIVVVAGTLLLTTIPMQKAEAHEADFNMSYLYFGNTSSYISQVDKTQGNLNLVSPSYFDLNADGSLKLTSQFDSKFVNEMHNRGIKVVPFLSNHWDRTLGRAALANREALSTQIANAIVKNNLDGVQVDIENTTDVDRDAYTDLVRLLREKLPADKEVSVAVAANPNGWTKGWHGTYDYKELAKYASYLMIMAYDESYEGGPEGPVASIGFVDRSIQYALKQGVPADKVVLGVPFYGRFWKEGAPASEGGKGISNTKVDEMLVKYGGNVIFDEASKSPKATITIKSGDPTTTIAGKTLAPGTYHIWYENNDSIREKLRLIHKYEIKGTGSWSLGQENTSMWQYYKTWMSHDGVEVIPVNPDQPKEQTGEISPTQITYTVKSGDSLWKIATAHKLTVDELKVLNGLTSDAINIGQVLKVSNAVLTPTTVPVVEAPTIQTTTYTVKSGDSLWKVATDHNMAVTELKTLNGLTSDVINIGQVLKVKSSVTSTASTITQTVSQPKANTPGAISAPAQEAVAPKPVVKPTPAPAKTTTTVAAKTTTAVAKSYTVLKAGSKGTAVTNLQNKLIKVGSYTGKATGTYDTKTKSAVVAFQKKYKLAADGIAGPATQSKLDTVIATATSTKATTSTKAVAKSYPVLKVGSKGTAVTNLQNKLIKAGSYSGKATGTYDTKTKSAVVAFQKKYKLAADGIAGPATQSKLDTVIATATSTKATTSTKAVAKSYPVLKVGSKGTAVTNLQS</sequence>
<dbReference type="Pfam" id="PF01476">
    <property type="entry name" value="LysM"/>
    <property type="match status" value="2"/>
</dbReference>
<dbReference type="Gene3D" id="3.20.20.80">
    <property type="entry name" value="Glycosidases"/>
    <property type="match status" value="1"/>
</dbReference>
<dbReference type="GO" id="GO:0008061">
    <property type="term" value="F:chitin binding"/>
    <property type="evidence" value="ECO:0007669"/>
    <property type="project" value="InterPro"/>
</dbReference>
<dbReference type="SUPFAM" id="SSF51445">
    <property type="entry name" value="(Trans)glycosidases"/>
    <property type="match status" value="1"/>
</dbReference>
<keyword evidence="5" id="KW-1185">Reference proteome</keyword>
<organism evidence="4 5">
    <name type="scientific">Ureibacillus chungkukjangi</name>
    <dbReference type="NCBI Taxonomy" id="1202712"/>
    <lineage>
        <taxon>Bacteria</taxon>
        <taxon>Bacillati</taxon>
        <taxon>Bacillota</taxon>
        <taxon>Bacilli</taxon>
        <taxon>Bacillales</taxon>
        <taxon>Caryophanaceae</taxon>
        <taxon>Ureibacillus</taxon>
    </lineage>
</organism>
<dbReference type="Pfam" id="PF00704">
    <property type="entry name" value="Glyco_hydro_18"/>
    <property type="match status" value="1"/>
</dbReference>
<dbReference type="RefSeq" id="WP_235867663.1">
    <property type="nucleotide sequence ID" value="NZ_QJTJ01000018.1"/>
</dbReference>
<dbReference type="SMART" id="SM00636">
    <property type="entry name" value="Glyco_18"/>
    <property type="match status" value="1"/>
</dbReference>
<proteinExistence type="predicted"/>
<dbReference type="Gene3D" id="3.10.50.10">
    <property type="match status" value="1"/>
</dbReference>
<dbReference type="Proteomes" id="UP000247416">
    <property type="component" value="Unassembled WGS sequence"/>
</dbReference>
<dbReference type="InterPro" id="IPR018392">
    <property type="entry name" value="LysM"/>
</dbReference>
<dbReference type="InterPro" id="IPR036365">
    <property type="entry name" value="PGBD-like_sf"/>
</dbReference>
<evidence type="ECO:0000259" key="2">
    <source>
        <dbReference type="PROSITE" id="PS51782"/>
    </source>
</evidence>
<accession>A0A318TN03</accession>
<dbReference type="InterPro" id="IPR029070">
    <property type="entry name" value="Chitinase_insertion_sf"/>
</dbReference>
<evidence type="ECO:0000313" key="5">
    <source>
        <dbReference type="Proteomes" id="UP000247416"/>
    </source>
</evidence>
<name>A0A318TN03_9BACL</name>
<dbReference type="PANTHER" id="PTHR46066:SF2">
    <property type="entry name" value="CHITINASE DOMAIN-CONTAINING PROTEIN 1"/>
    <property type="match status" value="1"/>
</dbReference>
<dbReference type="InterPro" id="IPR036779">
    <property type="entry name" value="LysM_dom_sf"/>
</dbReference>
<dbReference type="InterPro" id="IPR011583">
    <property type="entry name" value="Chitinase_II/V-like_cat"/>
</dbReference>
<protein>
    <submittedName>
        <fullName evidence="4">Spore germination protein YaaH</fullName>
    </submittedName>
</protein>